<keyword evidence="1" id="KW-0812">Transmembrane</keyword>
<dbReference type="EMBL" id="LR798198">
    <property type="protein sequence ID" value="CAB5155885.1"/>
    <property type="molecule type" value="Genomic_DNA"/>
</dbReference>
<name>A0A6J7WA33_9CAUD</name>
<protein>
    <submittedName>
        <fullName evidence="2">Uncharacterized protein</fullName>
    </submittedName>
</protein>
<reference evidence="2" key="1">
    <citation type="submission" date="2020-05" db="EMBL/GenBank/DDBJ databases">
        <authorList>
            <person name="Chiriac C."/>
            <person name="Salcher M."/>
            <person name="Ghai R."/>
            <person name="Kavagutti S V."/>
        </authorList>
    </citation>
    <scope>NUCLEOTIDE SEQUENCE</scope>
</reference>
<feature type="transmembrane region" description="Helical" evidence="1">
    <location>
        <begin position="60"/>
        <end position="82"/>
    </location>
</feature>
<organism evidence="2">
    <name type="scientific">uncultured Caudovirales phage</name>
    <dbReference type="NCBI Taxonomy" id="2100421"/>
    <lineage>
        <taxon>Viruses</taxon>
        <taxon>Duplodnaviria</taxon>
        <taxon>Heunggongvirae</taxon>
        <taxon>Uroviricota</taxon>
        <taxon>Caudoviricetes</taxon>
        <taxon>Peduoviridae</taxon>
        <taxon>Maltschvirus</taxon>
        <taxon>Maltschvirus maltsch</taxon>
    </lineage>
</organism>
<accession>A0A6J7WA33</accession>
<gene>
    <name evidence="2" type="ORF">UFOVP149_35</name>
</gene>
<keyword evidence="1" id="KW-0472">Membrane</keyword>
<evidence type="ECO:0000256" key="1">
    <source>
        <dbReference type="SAM" id="Phobius"/>
    </source>
</evidence>
<keyword evidence="1" id="KW-1133">Transmembrane helix</keyword>
<proteinExistence type="predicted"/>
<sequence length="90" mass="10279">MEQWQIDLFERLARLEANQEHMKANIVDLPQSKVCAEDIKDLKAEVSSLKTFKDAINTKIAYIGGVIVVIGLFVPMALQWLYAHIQIRIP</sequence>
<evidence type="ECO:0000313" key="2">
    <source>
        <dbReference type="EMBL" id="CAB5155885.1"/>
    </source>
</evidence>